<name>A0A1U7I5G3_9CYAN</name>
<reference evidence="3 4" key="1">
    <citation type="submission" date="2016-11" db="EMBL/GenBank/DDBJ databases">
        <title>Draft Genome Sequences of Nine Cyanobacterial Strains from Diverse Habitats.</title>
        <authorList>
            <person name="Zhu T."/>
            <person name="Hou S."/>
            <person name="Lu X."/>
            <person name="Hess W.R."/>
        </authorList>
    </citation>
    <scope>NUCLEOTIDE SEQUENCE [LARGE SCALE GENOMIC DNA]</scope>
    <source>
        <strain evidence="3 4">IAM M-71</strain>
    </source>
</reference>
<evidence type="ECO:0000313" key="3">
    <source>
        <dbReference type="EMBL" id="OKH31456.1"/>
    </source>
</evidence>
<dbReference type="AlphaFoldDB" id="A0A1U7I5G3"/>
<protein>
    <submittedName>
        <fullName evidence="3">Uncharacterized protein</fullName>
    </submittedName>
</protein>
<comment type="caution">
    <text evidence="3">The sequence shown here is derived from an EMBL/GenBank/DDBJ whole genome shotgun (WGS) entry which is preliminary data.</text>
</comment>
<dbReference type="EMBL" id="MRCE01000050">
    <property type="protein sequence ID" value="OKH31456.1"/>
    <property type="molecule type" value="Genomic_DNA"/>
</dbReference>
<organism evidence="3 4">
    <name type="scientific">[Phormidium ambiguum] IAM M-71</name>
    <dbReference type="NCBI Taxonomy" id="454136"/>
    <lineage>
        <taxon>Bacteria</taxon>
        <taxon>Bacillati</taxon>
        <taxon>Cyanobacteriota</taxon>
        <taxon>Cyanophyceae</taxon>
        <taxon>Oscillatoriophycideae</taxon>
        <taxon>Aerosakkonematales</taxon>
        <taxon>Aerosakkonemataceae</taxon>
        <taxon>Floridanema</taxon>
    </lineage>
</organism>
<sequence>MTNYQYTNPQGDECTCTCRHKQQNHQNSLDEHIHSHHSPSQKSYETTLTPRQIDAIKSICKRHKNQLEIGGIILKDGTVKQLPNIAKNQRDRFEFKWGDEAAIAIWHRHLEHHEPFLSDDDIKVAQTSGLSVYMYHESKDVFDEYHPHGTPTNKPVRNYEISFSCPPREVAARREINHAYQQYLADLADVQAELKADREQLEQERLEVLVHNQDYRQLFLDDLNPRNPKNSYRNSEIDFLPHRSYQPKPLNEMVDVDATIKGLKANIAAHRSLNELDLVTRKYEIEQLKNQQTIKQGRQKYAPQIDELAKRHQTATASLNQANQSGKTGSYTRTFLSEFDAKQLPENANQNEVKFNERSGNLRERVLC</sequence>
<dbReference type="Proteomes" id="UP000185860">
    <property type="component" value="Unassembled WGS sequence"/>
</dbReference>
<gene>
    <name evidence="3" type="ORF">NIES2119_28690</name>
</gene>
<feature type="region of interest" description="Disordered" evidence="2">
    <location>
        <begin position="27"/>
        <end position="47"/>
    </location>
</feature>
<evidence type="ECO:0000256" key="2">
    <source>
        <dbReference type="SAM" id="MobiDB-lite"/>
    </source>
</evidence>
<evidence type="ECO:0000256" key="1">
    <source>
        <dbReference type="SAM" id="Coils"/>
    </source>
</evidence>
<dbReference type="STRING" id="454136.NIES2119_28690"/>
<accession>A0A1U7I5G3</accession>
<evidence type="ECO:0000313" key="4">
    <source>
        <dbReference type="Proteomes" id="UP000185860"/>
    </source>
</evidence>
<keyword evidence="1" id="KW-0175">Coiled coil</keyword>
<dbReference type="RefSeq" id="WP_073596910.1">
    <property type="nucleotide sequence ID" value="NZ_MRCE01000050.1"/>
</dbReference>
<feature type="coiled-coil region" evidence="1">
    <location>
        <begin position="173"/>
        <end position="207"/>
    </location>
</feature>
<proteinExistence type="predicted"/>